<dbReference type="InterPro" id="IPR036876">
    <property type="entry name" value="UVR_dom_sf"/>
</dbReference>
<dbReference type="PANTHER" id="PTHR30562">
    <property type="entry name" value="UVRC/OXIDOREDUCTASE"/>
    <property type="match status" value="1"/>
</dbReference>
<dbReference type="Pfam" id="PF08459">
    <property type="entry name" value="UvrC_RNaseH_dom"/>
    <property type="match status" value="1"/>
</dbReference>
<evidence type="ECO:0000313" key="4">
    <source>
        <dbReference type="EMBL" id="OGZ56470.1"/>
    </source>
</evidence>
<dbReference type="GO" id="GO:0006289">
    <property type="term" value="P:nucleotide-excision repair"/>
    <property type="evidence" value="ECO:0007669"/>
    <property type="project" value="InterPro"/>
</dbReference>
<evidence type="ECO:0008006" key="6">
    <source>
        <dbReference type="Google" id="ProtNLM"/>
    </source>
</evidence>
<proteinExistence type="predicted"/>
<evidence type="ECO:0000259" key="3">
    <source>
        <dbReference type="PROSITE" id="PS50165"/>
    </source>
</evidence>
<sequence>MDIKKKITNAPQTPGVYYFKDRHKRVIYVGKAANLRARLRSYAQPGWKEDMLREASSITWEELSSDIEALIRESELIKKLKPHHNILMRDDKNYFFVAFTGDEFPRIYLTHQPNKDVGRPLGRPTSKYIGTFTDGNALKQVLRLLRRTFPYCTCSARTRHKRQCVNAELGKCLGFCCVDVAARACDLPDHTVVRAGRARYRANITAIKKVLTGKSRALEHSLARAMERAARARRYEQAKIVRDQIASLKRIFEHHKYLQQDIQAEREKGLVVLQNLLRLARPPQRIECYDISHHQGDTSVASMAVFENGIPAKNEYRKFIIRKVKGINDPAMLTEVLARRLTHQEWQAPDLILVDGGKAQLNAALRVLKTSRVQRGVSLAAIAKREEELYLVGKKDPLKLRELPPPVLHLITALRNEAHRFAVSFHRARRKKTLLL</sequence>
<comment type="caution">
    <text evidence="4">The sequence shown here is derived from an EMBL/GenBank/DDBJ whole genome shotgun (WGS) entry which is preliminary data.</text>
</comment>
<feature type="domain" description="UVR" evidence="1">
    <location>
        <begin position="216"/>
        <end position="251"/>
    </location>
</feature>
<evidence type="ECO:0000313" key="5">
    <source>
        <dbReference type="Proteomes" id="UP000178996"/>
    </source>
</evidence>
<dbReference type="EMBL" id="MHOB01000050">
    <property type="protein sequence ID" value="OGZ56470.1"/>
    <property type="molecule type" value="Genomic_DNA"/>
</dbReference>
<dbReference type="GO" id="GO:0009381">
    <property type="term" value="F:excinuclease ABC activity"/>
    <property type="evidence" value="ECO:0007669"/>
    <property type="project" value="InterPro"/>
</dbReference>
<dbReference type="Pfam" id="PF01541">
    <property type="entry name" value="GIY-YIG"/>
    <property type="match status" value="1"/>
</dbReference>
<dbReference type="SMART" id="SM00465">
    <property type="entry name" value="GIYc"/>
    <property type="match status" value="1"/>
</dbReference>
<dbReference type="AlphaFoldDB" id="A0A1G2H2D9"/>
<dbReference type="Pfam" id="PF02151">
    <property type="entry name" value="UVR"/>
    <property type="match status" value="1"/>
</dbReference>
<dbReference type="CDD" id="cd10434">
    <property type="entry name" value="GIY-YIG_UvrC_Cho"/>
    <property type="match status" value="1"/>
</dbReference>
<dbReference type="PROSITE" id="PS50151">
    <property type="entry name" value="UVR"/>
    <property type="match status" value="1"/>
</dbReference>
<organism evidence="4 5">
    <name type="scientific">Candidatus Ryanbacteria bacterium RIFCSPLOWO2_12_FULL_47_9c</name>
    <dbReference type="NCBI Taxonomy" id="1802131"/>
    <lineage>
        <taxon>Bacteria</taxon>
        <taxon>Candidatus Ryaniibacteriota</taxon>
    </lineage>
</organism>
<evidence type="ECO:0000259" key="2">
    <source>
        <dbReference type="PROSITE" id="PS50164"/>
    </source>
</evidence>
<dbReference type="SUPFAM" id="SSF46600">
    <property type="entry name" value="C-terminal UvrC-binding domain of UvrB"/>
    <property type="match status" value="1"/>
</dbReference>
<name>A0A1G2H2D9_9BACT</name>
<evidence type="ECO:0000259" key="1">
    <source>
        <dbReference type="PROSITE" id="PS50151"/>
    </source>
</evidence>
<dbReference type="InterPro" id="IPR001162">
    <property type="entry name" value="UvrC_RNase_H_dom"/>
</dbReference>
<dbReference type="PROSITE" id="PS50164">
    <property type="entry name" value="GIY_YIG"/>
    <property type="match status" value="1"/>
</dbReference>
<dbReference type="GO" id="GO:0009380">
    <property type="term" value="C:excinuclease repair complex"/>
    <property type="evidence" value="ECO:0007669"/>
    <property type="project" value="TreeGrafter"/>
</dbReference>
<dbReference type="InterPro" id="IPR047296">
    <property type="entry name" value="GIY-YIG_UvrC_Cho"/>
</dbReference>
<dbReference type="InterPro" id="IPR000305">
    <property type="entry name" value="GIY-YIG_endonuc"/>
</dbReference>
<feature type="domain" description="UvrC family homology region profile" evidence="3">
    <location>
        <begin position="256"/>
        <end position="368"/>
    </location>
</feature>
<dbReference type="SUPFAM" id="SSF82771">
    <property type="entry name" value="GIY-YIG endonuclease"/>
    <property type="match status" value="1"/>
</dbReference>
<dbReference type="InterPro" id="IPR001943">
    <property type="entry name" value="UVR_dom"/>
</dbReference>
<dbReference type="Proteomes" id="UP000178996">
    <property type="component" value="Unassembled WGS sequence"/>
</dbReference>
<accession>A0A1G2H2D9</accession>
<dbReference type="InterPro" id="IPR050066">
    <property type="entry name" value="UvrABC_protein_C"/>
</dbReference>
<dbReference type="InterPro" id="IPR038476">
    <property type="entry name" value="UvrC_RNase_H_dom_sf"/>
</dbReference>
<feature type="domain" description="GIY-YIG" evidence="2">
    <location>
        <begin position="12"/>
        <end position="86"/>
    </location>
</feature>
<protein>
    <recommendedName>
        <fullName evidence="6">Excinuclease ABC subunit C</fullName>
    </recommendedName>
</protein>
<dbReference type="PROSITE" id="PS50165">
    <property type="entry name" value="UVRC"/>
    <property type="match status" value="1"/>
</dbReference>
<dbReference type="Gene3D" id="3.30.420.340">
    <property type="entry name" value="UvrC, RNAse H endonuclease domain"/>
    <property type="match status" value="1"/>
</dbReference>
<reference evidence="4 5" key="1">
    <citation type="journal article" date="2016" name="Nat. Commun.">
        <title>Thousands of microbial genomes shed light on interconnected biogeochemical processes in an aquifer system.</title>
        <authorList>
            <person name="Anantharaman K."/>
            <person name="Brown C.T."/>
            <person name="Hug L.A."/>
            <person name="Sharon I."/>
            <person name="Castelle C.J."/>
            <person name="Probst A.J."/>
            <person name="Thomas B.C."/>
            <person name="Singh A."/>
            <person name="Wilkins M.J."/>
            <person name="Karaoz U."/>
            <person name="Brodie E.L."/>
            <person name="Williams K.H."/>
            <person name="Hubbard S.S."/>
            <person name="Banfield J.F."/>
        </authorList>
    </citation>
    <scope>NUCLEOTIDE SEQUENCE [LARGE SCALE GENOMIC DNA]</scope>
</reference>
<dbReference type="Gene3D" id="3.40.1440.10">
    <property type="entry name" value="GIY-YIG endonuclease"/>
    <property type="match status" value="1"/>
</dbReference>
<gene>
    <name evidence="4" type="ORF">A3G60_02910</name>
</gene>
<dbReference type="PANTHER" id="PTHR30562:SF1">
    <property type="entry name" value="UVRABC SYSTEM PROTEIN C"/>
    <property type="match status" value="1"/>
</dbReference>
<dbReference type="InterPro" id="IPR035901">
    <property type="entry name" value="GIY-YIG_endonuc_sf"/>
</dbReference>